<keyword evidence="2" id="KW-0732">Signal</keyword>
<sequence length="597" mass="64663">MKSQDYHQARPHIITLLSLWTLTHASKCAPSRRMNTKSSQSLKQDLRRREGKRFGSIVSSGKASLQRITRIWEPIGSFDFNSDIIASFWARIDLGGRDMNDLTLFKVGDEFLPMGPPRRKLKSRASTTTVPVVTESSTPRSAKRRLESPPPDLELKPPKRTRGRAPVTSSRPVETSEAVLETPRRPHPLPAVSSTRSIRRSTRKRTPSPQIIPDSEDEADLLSMPADSSTTLFSPSSGNHGVTDEIFGESSKVPAHRVRAANPLVKLVDDFAPLAGAISAKARLDARDPTSSNPLEAGPSKKKPRKSGSGRPSEDLIIKKTRSSLLTFDKGSLKTIKGKYIPPAQPESEETVEDAIETTVPPSGEELLKLGGFDAEAADELENFEDAALDGQDDLYQTSLSIAKNNLFPPTPTESTAPSVPTPTGWLRSTIFGPLGIGYGTTSPSLGVKQLHLKLDTNVSIPLDLVDVHKSLDALVCGLGQTGPSGLFFDSANASAVLDCVRSTGSAAARLVLNANATTSETEHFTTFRDRLARGELFTVMIGSCFLACFSSDFPLKHRMNLPSSLVSCGQDSILAAQIAIENENAYLTASEIASRW</sequence>
<comment type="caution">
    <text evidence="3">The sequence shown here is derived from an EMBL/GenBank/DDBJ whole genome shotgun (WGS) entry which is preliminary data.</text>
</comment>
<evidence type="ECO:0000256" key="2">
    <source>
        <dbReference type="SAM" id="SignalP"/>
    </source>
</evidence>
<feature type="region of interest" description="Disordered" evidence="1">
    <location>
        <begin position="226"/>
        <end position="245"/>
    </location>
</feature>
<reference evidence="3" key="1">
    <citation type="submission" date="2023-11" db="EMBL/GenBank/DDBJ databases">
        <authorList>
            <person name="De Vega J J."/>
            <person name="De Vega J J."/>
        </authorList>
    </citation>
    <scope>NUCLEOTIDE SEQUENCE</scope>
</reference>
<keyword evidence="4" id="KW-1185">Reference proteome</keyword>
<dbReference type="Proteomes" id="UP001295794">
    <property type="component" value="Unassembled WGS sequence"/>
</dbReference>
<accession>A0AAD2HM52</accession>
<feature type="compositionally biased region" description="Polar residues" evidence="1">
    <location>
        <begin position="226"/>
        <end position="240"/>
    </location>
</feature>
<dbReference type="AlphaFoldDB" id="A0AAD2HM52"/>
<dbReference type="EMBL" id="CAVNYO010000419">
    <property type="protein sequence ID" value="CAK5277651.1"/>
    <property type="molecule type" value="Genomic_DNA"/>
</dbReference>
<evidence type="ECO:0000256" key="1">
    <source>
        <dbReference type="SAM" id="MobiDB-lite"/>
    </source>
</evidence>
<feature type="signal peptide" evidence="2">
    <location>
        <begin position="1"/>
        <end position="25"/>
    </location>
</feature>
<feature type="compositionally biased region" description="Basic residues" evidence="1">
    <location>
        <begin position="197"/>
        <end position="206"/>
    </location>
</feature>
<feature type="chain" id="PRO_5041965336" evidence="2">
    <location>
        <begin position="26"/>
        <end position="597"/>
    </location>
</feature>
<feature type="compositionally biased region" description="Low complexity" evidence="1">
    <location>
        <begin position="126"/>
        <end position="139"/>
    </location>
</feature>
<proteinExistence type="predicted"/>
<evidence type="ECO:0000313" key="3">
    <source>
        <dbReference type="EMBL" id="CAK5277651.1"/>
    </source>
</evidence>
<feature type="region of interest" description="Disordered" evidence="1">
    <location>
        <begin position="113"/>
        <end position="218"/>
    </location>
</feature>
<organism evidence="3 4">
    <name type="scientific">Mycena citricolor</name>
    <dbReference type="NCBI Taxonomy" id="2018698"/>
    <lineage>
        <taxon>Eukaryota</taxon>
        <taxon>Fungi</taxon>
        <taxon>Dikarya</taxon>
        <taxon>Basidiomycota</taxon>
        <taxon>Agaricomycotina</taxon>
        <taxon>Agaricomycetes</taxon>
        <taxon>Agaricomycetidae</taxon>
        <taxon>Agaricales</taxon>
        <taxon>Marasmiineae</taxon>
        <taxon>Mycenaceae</taxon>
        <taxon>Mycena</taxon>
    </lineage>
</organism>
<feature type="region of interest" description="Disordered" evidence="1">
    <location>
        <begin position="283"/>
        <end position="316"/>
    </location>
</feature>
<name>A0AAD2HM52_9AGAR</name>
<protein>
    <submittedName>
        <fullName evidence="3">Uncharacterized protein</fullName>
    </submittedName>
</protein>
<evidence type="ECO:0000313" key="4">
    <source>
        <dbReference type="Proteomes" id="UP001295794"/>
    </source>
</evidence>
<gene>
    <name evidence="3" type="ORF">MYCIT1_LOCUS26662</name>
</gene>